<evidence type="ECO:0000259" key="1">
    <source>
        <dbReference type="Pfam" id="PF21880"/>
    </source>
</evidence>
<gene>
    <name evidence="2" type="ORF">ACFPM8_15800</name>
</gene>
<proteinExistence type="predicted"/>
<dbReference type="Pfam" id="PF21880">
    <property type="entry name" value="DUF6916"/>
    <property type="match status" value="1"/>
</dbReference>
<protein>
    <submittedName>
        <fullName evidence="2">DUF6916 family protein</fullName>
    </submittedName>
</protein>
<evidence type="ECO:0000313" key="3">
    <source>
        <dbReference type="Proteomes" id="UP001596045"/>
    </source>
</evidence>
<dbReference type="EMBL" id="JBHSMT010000027">
    <property type="protein sequence ID" value="MFC5475424.1"/>
    <property type="molecule type" value="Genomic_DNA"/>
</dbReference>
<keyword evidence="3" id="KW-1185">Reference proteome</keyword>
<accession>A0ABW0MB36</accession>
<organism evidence="2 3">
    <name type="scientific">Paraherbaspirillum soli</name>
    <dbReference type="NCBI Taxonomy" id="631222"/>
    <lineage>
        <taxon>Bacteria</taxon>
        <taxon>Pseudomonadati</taxon>
        <taxon>Pseudomonadota</taxon>
        <taxon>Betaproteobacteria</taxon>
        <taxon>Burkholderiales</taxon>
        <taxon>Oxalobacteraceae</taxon>
        <taxon>Paraherbaspirillum</taxon>
    </lineage>
</organism>
<evidence type="ECO:0000313" key="2">
    <source>
        <dbReference type="EMBL" id="MFC5475424.1"/>
    </source>
</evidence>
<dbReference type="InterPro" id="IPR054209">
    <property type="entry name" value="DUF6916"/>
</dbReference>
<feature type="domain" description="DUF6916" evidence="1">
    <location>
        <begin position="6"/>
        <end position="105"/>
    </location>
</feature>
<dbReference type="RefSeq" id="WP_378998709.1">
    <property type="nucleotide sequence ID" value="NZ_JBHSMT010000027.1"/>
</dbReference>
<comment type="caution">
    <text evidence="2">The sequence shown here is derived from an EMBL/GenBank/DDBJ whole genome shotgun (WGS) entry which is preliminary data.</text>
</comment>
<dbReference type="Proteomes" id="UP001596045">
    <property type="component" value="Unassembled WGS sequence"/>
</dbReference>
<sequence length="106" mass="11296">MLELVEASHFSSLSGTVCDLYLTDGSTLPVLVDCVTSKPQSRNPYAGDAQRMPFSVSLTAQQATAFVEGPCAMDLGTLGRVDGIYVSRVAALGRDPAVAYFQMVFN</sequence>
<name>A0ABW0MB36_9BURK</name>
<reference evidence="3" key="1">
    <citation type="journal article" date="2019" name="Int. J. Syst. Evol. Microbiol.">
        <title>The Global Catalogue of Microorganisms (GCM) 10K type strain sequencing project: providing services to taxonomists for standard genome sequencing and annotation.</title>
        <authorList>
            <consortium name="The Broad Institute Genomics Platform"/>
            <consortium name="The Broad Institute Genome Sequencing Center for Infectious Disease"/>
            <person name="Wu L."/>
            <person name="Ma J."/>
        </authorList>
    </citation>
    <scope>NUCLEOTIDE SEQUENCE [LARGE SCALE GENOMIC DNA]</scope>
    <source>
        <strain evidence="3">JCM 17066</strain>
    </source>
</reference>